<dbReference type="Gene3D" id="3.90.1150.10">
    <property type="entry name" value="Aspartate Aminotransferase, domain 1"/>
    <property type="match status" value="1"/>
</dbReference>
<name>K6ZAM4_9ALTE</name>
<dbReference type="InterPro" id="IPR015421">
    <property type="entry name" value="PyrdxlP-dep_Trfase_major"/>
</dbReference>
<dbReference type="STRING" id="1129793.GPLA_2271"/>
<dbReference type="InterPro" id="IPR015422">
    <property type="entry name" value="PyrdxlP-dep_Trfase_small"/>
</dbReference>
<dbReference type="InterPro" id="IPR020578">
    <property type="entry name" value="Aminotrans_V_PyrdxlP_BS"/>
</dbReference>
<evidence type="ECO:0000256" key="2">
    <source>
        <dbReference type="ARBA" id="ARBA00010447"/>
    </source>
</evidence>
<keyword evidence="3" id="KW-0663">Pyridoxal phosphate</keyword>
<keyword evidence="8" id="KW-1185">Reference proteome</keyword>
<dbReference type="Proteomes" id="UP000006322">
    <property type="component" value="Unassembled WGS sequence"/>
</dbReference>
<sequence length="436" mass="48128">MLRREFLNGFGLSVGASLLAPSTVLGVQTTTAIGTSHIQPGDWTALRNLFPLTRKYIQLSTFLLASHPKPVADAIEKHRHAFDENPSDYWHHHFETIDRDICTVAGQYMGCEAKNIALTDSTTMGLAMVYSGLQLQPGDEVLQTVHDHYSTDMSLAYRAQRTGAKINRIALYDDPAQVSTDDVLKRMKAAITPNTRVFAATWVHSSTGVKLPIRAMADTISALNKQRKANQQILFCVDGVHGFGIEDQNISELGCDFFIAGTHKWIFGPRGTGLVWGNDKAWAQSEPVIPSFSASYEVWMGGMTQDQVPVGEHMSPGGFHSFEHRWALPEAFKLHLQLGKANVQQRIHQLNQQTKEGLAKMPHVTLYTPAGNELSSGLVCFDVEGVSPADVVKTMHNKGIIMSSTPYRISYARFAPSLLNNEQEIEQALAEIQALA</sequence>
<evidence type="ECO:0000256" key="5">
    <source>
        <dbReference type="RuleBase" id="RU004504"/>
    </source>
</evidence>
<feature type="domain" description="Aminotransferase class V" evidence="6">
    <location>
        <begin position="106"/>
        <end position="404"/>
    </location>
</feature>
<dbReference type="Pfam" id="PF00266">
    <property type="entry name" value="Aminotran_5"/>
    <property type="match status" value="1"/>
</dbReference>
<evidence type="ECO:0000256" key="3">
    <source>
        <dbReference type="ARBA" id="ARBA00022898"/>
    </source>
</evidence>
<dbReference type="AlphaFoldDB" id="K6ZAM4"/>
<proteinExistence type="inferred from homology"/>
<dbReference type="EMBL" id="BAER01000049">
    <property type="protein sequence ID" value="GAC33176.1"/>
    <property type="molecule type" value="Genomic_DNA"/>
</dbReference>
<keyword evidence="7" id="KW-0456">Lyase</keyword>
<dbReference type="InterPro" id="IPR015424">
    <property type="entry name" value="PyrdxlP-dep_Trfase"/>
</dbReference>
<dbReference type="InterPro" id="IPR000192">
    <property type="entry name" value="Aminotrans_V_dom"/>
</dbReference>
<gene>
    <name evidence="7" type="ORF">GPLA_2271</name>
</gene>
<accession>K6ZAM4</accession>
<comment type="cofactor">
    <cofactor evidence="1 5">
        <name>pyridoxal 5'-phosphate</name>
        <dbReference type="ChEBI" id="CHEBI:597326"/>
    </cofactor>
</comment>
<comment type="catalytic activity">
    <reaction evidence="4">
        <text>(sulfur carrier)-H + L-cysteine = (sulfur carrier)-SH + L-alanine</text>
        <dbReference type="Rhea" id="RHEA:43892"/>
        <dbReference type="Rhea" id="RHEA-COMP:14737"/>
        <dbReference type="Rhea" id="RHEA-COMP:14739"/>
        <dbReference type="ChEBI" id="CHEBI:29917"/>
        <dbReference type="ChEBI" id="CHEBI:35235"/>
        <dbReference type="ChEBI" id="CHEBI:57972"/>
        <dbReference type="ChEBI" id="CHEBI:64428"/>
        <dbReference type="EC" id="2.8.1.7"/>
    </reaction>
</comment>
<dbReference type="RefSeq" id="WP_007104959.1">
    <property type="nucleotide sequence ID" value="NZ_BAER01000049.1"/>
</dbReference>
<reference evidence="8" key="1">
    <citation type="journal article" date="2014" name="Environ. Microbiol.">
        <title>Comparative genomics of the marine bacterial genus Glaciecola reveals the high degree of genomic diversity and genomic characteristic for cold adaptation.</title>
        <authorList>
            <person name="Qin Q.L."/>
            <person name="Xie B.B."/>
            <person name="Yu Y."/>
            <person name="Shu Y.L."/>
            <person name="Rong J.C."/>
            <person name="Zhang Y.J."/>
            <person name="Zhao D.L."/>
            <person name="Chen X.L."/>
            <person name="Zhang X.Y."/>
            <person name="Chen B."/>
            <person name="Zhou B.C."/>
            <person name="Zhang Y.Z."/>
        </authorList>
    </citation>
    <scope>NUCLEOTIDE SEQUENCE [LARGE SCALE GENOMIC DNA]</scope>
    <source>
        <strain evidence="8">LMG 21857</strain>
    </source>
</reference>
<evidence type="ECO:0000313" key="7">
    <source>
        <dbReference type="EMBL" id="GAC33176.1"/>
    </source>
</evidence>
<dbReference type="PANTHER" id="PTHR43586:SF8">
    <property type="entry name" value="CYSTEINE DESULFURASE 1, CHLOROPLASTIC"/>
    <property type="match status" value="1"/>
</dbReference>
<evidence type="ECO:0000259" key="6">
    <source>
        <dbReference type="Pfam" id="PF00266"/>
    </source>
</evidence>
<dbReference type="SUPFAM" id="SSF53383">
    <property type="entry name" value="PLP-dependent transferases"/>
    <property type="match status" value="1"/>
</dbReference>
<dbReference type="PROSITE" id="PS00595">
    <property type="entry name" value="AA_TRANSFER_CLASS_5"/>
    <property type="match status" value="1"/>
</dbReference>
<dbReference type="PANTHER" id="PTHR43586">
    <property type="entry name" value="CYSTEINE DESULFURASE"/>
    <property type="match status" value="1"/>
</dbReference>
<protein>
    <submittedName>
        <fullName evidence="7">Selenocysteine lyase</fullName>
    </submittedName>
</protein>
<dbReference type="OrthoDB" id="9764293at2"/>
<comment type="caution">
    <text evidence="7">The sequence shown here is derived from an EMBL/GenBank/DDBJ whole genome shotgun (WGS) entry which is preliminary data.</text>
</comment>
<comment type="similarity">
    <text evidence="2">Belongs to the class-V pyridoxal-phosphate-dependent aminotransferase family. Csd subfamily.</text>
</comment>
<evidence type="ECO:0000256" key="4">
    <source>
        <dbReference type="ARBA" id="ARBA00050776"/>
    </source>
</evidence>
<dbReference type="Gene3D" id="3.40.640.10">
    <property type="entry name" value="Type I PLP-dependent aspartate aminotransferase-like (Major domain)"/>
    <property type="match status" value="1"/>
</dbReference>
<evidence type="ECO:0000313" key="8">
    <source>
        <dbReference type="Proteomes" id="UP000006322"/>
    </source>
</evidence>
<dbReference type="GO" id="GO:0031071">
    <property type="term" value="F:cysteine desulfurase activity"/>
    <property type="evidence" value="ECO:0007669"/>
    <property type="project" value="UniProtKB-EC"/>
</dbReference>
<evidence type="ECO:0000256" key="1">
    <source>
        <dbReference type="ARBA" id="ARBA00001933"/>
    </source>
</evidence>
<organism evidence="7 8">
    <name type="scientific">Paraglaciecola polaris LMG 21857</name>
    <dbReference type="NCBI Taxonomy" id="1129793"/>
    <lineage>
        <taxon>Bacteria</taxon>
        <taxon>Pseudomonadati</taxon>
        <taxon>Pseudomonadota</taxon>
        <taxon>Gammaproteobacteria</taxon>
        <taxon>Alteromonadales</taxon>
        <taxon>Alteromonadaceae</taxon>
        <taxon>Paraglaciecola</taxon>
    </lineage>
</organism>
<dbReference type="GO" id="GO:0016829">
    <property type="term" value="F:lyase activity"/>
    <property type="evidence" value="ECO:0007669"/>
    <property type="project" value="UniProtKB-KW"/>
</dbReference>